<dbReference type="EMBL" id="CM042021">
    <property type="protein sequence ID" value="KAI3818070.1"/>
    <property type="molecule type" value="Genomic_DNA"/>
</dbReference>
<reference evidence="1 2" key="2">
    <citation type="journal article" date="2022" name="Mol. Ecol. Resour.">
        <title>The genomes of chicory, endive, great burdock and yacon provide insights into Asteraceae paleo-polyploidization history and plant inulin production.</title>
        <authorList>
            <person name="Fan W."/>
            <person name="Wang S."/>
            <person name="Wang H."/>
            <person name="Wang A."/>
            <person name="Jiang F."/>
            <person name="Liu H."/>
            <person name="Zhao H."/>
            <person name="Xu D."/>
            <person name="Zhang Y."/>
        </authorList>
    </citation>
    <scope>NUCLEOTIDE SEQUENCE [LARGE SCALE GENOMIC DNA]</scope>
    <source>
        <strain evidence="2">cv. Yunnan</strain>
        <tissue evidence="1">Leaves</tissue>
    </source>
</reference>
<accession>A0ACB9JCR3</accession>
<comment type="caution">
    <text evidence="1">The sequence shown here is derived from an EMBL/GenBank/DDBJ whole genome shotgun (WGS) entry which is preliminary data.</text>
</comment>
<proteinExistence type="predicted"/>
<sequence>MGCQSCNHLFWTCAVILYILMTSAQIKVVFLNFIVDFLLSFNTESFVVSLSFFLCYIYVLLIPLGLVAQ</sequence>
<evidence type="ECO:0000313" key="1">
    <source>
        <dbReference type="EMBL" id="KAI3818070.1"/>
    </source>
</evidence>
<organism evidence="1 2">
    <name type="scientific">Smallanthus sonchifolius</name>
    <dbReference type="NCBI Taxonomy" id="185202"/>
    <lineage>
        <taxon>Eukaryota</taxon>
        <taxon>Viridiplantae</taxon>
        <taxon>Streptophyta</taxon>
        <taxon>Embryophyta</taxon>
        <taxon>Tracheophyta</taxon>
        <taxon>Spermatophyta</taxon>
        <taxon>Magnoliopsida</taxon>
        <taxon>eudicotyledons</taxon>
        <taxon>Gunneridae</taxon>
        <taxon>Pentapetalae</taxon>
        <taxon>asterids</taxon>
        <taxon>campanulids</taxon>
        <taxon>Asterales</taxon>
        <taxon>Asteraceae</taxon>
        <taxon>Asteroideae</taxon>
        <taxon>Heliantheae alliance</taxon>
        <taxon>Millerieae</taxon>
        <taxon>Smallanthus</taxon>
    </lineage>
</organism>
<name>A0ACB9JCR3_9ASTR</name>
<dbReference type="Proteomes" id="UP001056120">
    <property type="component" value="Linkage Group LG04"/>
</dbReference>
<keyword evidence="2" id="KW-1185">Reference proteome</keyword>
<evidence type="ECO:0000313" key="2">
    <source>
        <dbReference type="Proteomes" id="UP001056120"/>
    </source>
</evidence>
<reference evidence="2" key="1">
    <citation type="journal article" date="2022" name="Mol. Ecol. Resour.">
        <title>The genomes of chicory, endive, great burdock and yacon provide insights into Asteraceae palaeo-polyploidization history and plant inulin production.</title>
        <authorList>
            <person name="Fan W."/>
            <person name="Wang S."/>
            <person name="Wang H."/>
            <person name="Wang A."/>
            <person name="Jiang F."/>
            <person name="Liu H."/>
            <person name="Zhao H."/>
            <person name="Xu D."/>
            <person name="Zhang Y."/>
        </authorList>
    </citation>
    <scope>NUCLEOTIDE SEQUENCE [LARGE SCALE GENOMIC DNA]</scope>
    <source>
        <strain evidence="2">cv. Yunnan</strain>
    </source>
</reference>
<protein>
    <submittedName>
        <fullName evidence="1">Uncharacterized protein</fullName>
    </submittedName>
</protein>
<gene>
    <name evidence="1" type="ORF">L1987_11872</name>
</gene>